<dbReference type="GO" id="GO:0008170">
    <property type="term" value="F:N-methyltransferase activity"/>
    <property type="evidence" value="ECO:0007669"/>
    <property type="project" value="InterPro"/>
</dbReference>
<dbReference type="InterPro" id="IPR001091">
    <property type="entry name" value="RM_Methyltransferase"/>
</dbReference>
<dbReference type="InterPro" id="IPR002941">
    <property type="entry name" value="DNA_methylase_N4/N6"/>
</dbReference>
<dbReference type="GO" id="GO:0009307">
    <property type="term" value="P:DNA restriction-modification system"/>
    <property type="evidence" value="ECO:0007669"/>
    <property type="project" value="UniProtKB-KW"/>
</dbReference>
<dbReference type="GO" id="GO:0032259">
    <property type="term" value="P:methylation"/>
    <property type="evidence" value="ECO:0007669"/>
    <property type="project" value="UniProtKB-KW"/>
</dbReference>
<evidence type="ECO:0000256" key="3">
    <source>
        <dbReference type="ARBA" id="ARBA00022747"/>
    </source>
</evidence>
<keyword evidence="7" id="KW-1185">Reference proteome</keyword>
<keyword evidence="1 6" id="KW-0489">Methyltransferase</keyword>
<proteinExistence type="inferred from homology"/>
<evidence type="ECO:0000256" key="2">
    <source>
        <dbReference type="ARBA" id="ARBA00022679"/>
    </source>
</evidence>
<dbReference type="PRINTS" id="PR00508">
    <property type="entry name" value="S21N4MTFRASE"/>
</dbReference>
<evidence type="ECO:0000313" key="7">
    <source>
        <dbReference type="Proteomes" id="UP000184442"/>
    </source>
</evidence>
<feature type="domain" description="DNA methylase N-4/N-6" evidence="5">
    <location>
        <begin position="112"/>
        <end position="244"/>
    </location>
</feature>
<feature type="domain" description="DNA methylase N-4/N-6" evidence="5">
    <location>
        <begin position="31"/>
        <end position="82"/>
    </location>
</feature>
<dbReference type="EC" id="2.1.1.-" evidence="4"/>
<dbReference type="GO" id="GO:0003677">
    <property type="term" value="F:DNA binding"/>
    <property type="evidence" value="ECO:0007669"/>
    <property type="project" value="InterPro"/>
</dbReference>
<gene>
    <name evidence="6" type="ORF">SAMN02745176_00677</name>
</gene>
<dbReference type="STRING" id="1122184.SAMN02745176_00677"/>
<organism evidence="6 7">
    <name type="scientific">Lutispora thermophila DSM 19022</name>
    <dbReference type="NCBI Taxonomy" id="1122184"/>
    <lineage>
        <taxon>Bacteria</taxon>
        <taxon>Bacillati</taxon>
        <taxon>Bacillota</taxon>
        <taxon>Clostridia</taxon>
        <taxon>Lutisporales</taxon>
        <taxon>Lutisporaceae</taxon>
        <taxon>Lutispora</taxon>
    </lineage>
</organism>
<comment type="similarity">
    <text evidence="4">Belongs to the N(4)/N(6)-methyltransferase family.</text>
</comment>
<sequence>MDTDMMIDNEFHDDYDEWLQCLNSLWCGKKVDVIKRIIKMFTSPKEIVLDPFMGDGTTVEVANTLDRKAIGFEINEKYISAVIERLEGHRDSYEIIEDSCINITKYLYEESVDLCIATPPWLNMYHRNHAGHKKQNDFTLLHKNIGKTSSYSCYLSNLAKAFSEVYEVLKPNKMCIVIVMDMRKRDRLYPLHIDLANIMADIGFIIDDLIIWDSRKEHSTLKAVSNSCVYRTNIVHEYICIFKKE</sequence>
<name>A0A1M6CAV1_9FIRM</name>
<reference evidence="6 7" key="1">
    <citation type="submission" date="2016-11" db="EMBL/GenBank/DDBJ databases">
        <authorList>
            <person name="Jaros S."/>
            <person name="Januszkiewicz K."/>
            <person name="Wedrychowicz H."/>
        </authorList>
    </citation>
    <scope>NUCLEOTIDE SEQUENCE [LARGE SCALE GENOMIC DNA]</scope>
    <source>
        <strain evidence="6 7">DSM 19022</strain>
    </source>
</reference>
<keyword evidence="3" id="KW-0680">Restriction system</keyword>
<evidence type="ECO:0000256" key="1">
    <source>
        <dbReference type="ARBA" id="ARBA00022603"/>
    </source>
</evidence>
<evidence type="ECO:0000256" key="4">
    <source>
        <dbReference type="RuleBase" id="RU362026"/>
    </source>
</evidence>
<dbReference type="AlphaFoldDB" id="A0A1M6CAV1"/>
<dbReference type="Gene3D" id="3.40.50.150">
    <property type="entry name" value="Vaccinia Virus protein VP39"/>
    <property type="match status" value="2"/>
</dbReference>
<dbReference type="EMBL" id="FQZS01000005">
    <property type="protein sequence ID" value="SHI57914.1"/>
    <property type="molecule type" value="Genomic_DNA"/>
</dbReference>
<dbReference type="Proteomes" id="UP000184442">
    <property type="component" value="Unassembled WGS sequence"/>
</dbReference>
<keyword evidence="2" id="KW-0808">Transferase</keyword>
<protein>
    <recommendedName>
        <fullName evidence="4">Methyltransferase</fullName>
        <ecNumber evidence="4">2.1.1.-</ecNumber>
    </recommendedName>
</protein>
<evidence type="ECO:0000259" key="5">
    <source>
        <dbReference type="Pfam" id="PF01555"/>
    </source>
</evidence>
<dbReference type="OrthoDB" id="9773571at2"/>
<dbReference type="InterPro" id="IPR029063">
    <property type="entry name" value="SAM-dependent_MTases_sf"/>
</dbReference>
<dbReference type="SUPFAM" id="SSF53335">
    <property type="entry name" value="S-adenosyl-L-methionine-dependent methyltransferases"/>
    <property type="match status" value="2"/>
</dbReference>
<dbReference type="RefSeq" id="WP_073024558.1">
    <property type="nucleotide sequence ID" value="NZ_FQZS01000005.1"/>
</dbReference>
<accession>A0A1M6CAV1</accession>
<dbReference type="Pfam" id="PF01555">
    <property type="entry name" value="N6_N4_Mtase"/>
    <property type="match status" value="2"/>
</dbReference>
<evidence type="ECO:0000313" key="6">
    <source>
        <dbReference type="EMBL" id="SHI57914.1"/>
    </source>
</evidence>